<keyword evidence="2" id="KW-0866">Nonsense-mediated mRNA decay</keyword>
<sequence length="1257" mass="136791">MDAPNPSSLRVLIRPSSATTTSSAFTSTTTLPSSTNSPDLPLSSSLSLSTNSASSSYSSSSLSSSSTSVSQSRSSDGVVVVGFIGRREEDLTQLTNRILDYNVFGSGTLDKNFPTCDRREKEVTEAVKDWFHSRRISYYYEEEKGIVFLQFVSTRCPIMEDSSESVSGLDSILEQLEYGDLQGMLLMFSVCHVIIFLQEGSRFDTQILKKFRILQAAKHALVPYMKSHIKPTLNSRVSSSSSSPSQTTVSLKSSKNPSPGRGGGSIGRHSSSISLMSGLGSYSSLFPGQCTPVILFVFLDDFPESPNPGSHVDDSGETSSLNQSLSLSGLPRPSLPVKGSSSVVMLSRPMSKSEGGFRKKLQSSLEAQIRFLIKKCRTLAGSEGNHTGSRGGGNASSAPLFSLEASRAVALLDRFTNQRGESLDFATGLVEEVLNAKVSSDTLLLESHYQGANKEDIQSIKEFIYRQSDTLRGRGGLVPNTNSGSASGVGMVAVAAAAAAASAASGKPLTTPELPSLDNWLSSSQLILEALLSVRRGVLDESEITHISKRKPVRRNAASTQVERIPHGGIDPLQSAISWLESGKGLNMKFSTSWCQRALPAAKELYLKDLPDCYPTSLHEAQLDKALRAFQSMVKGPAVHVFTKKLEDECTSIWRSGRQLCDAVSLTGKPCMHQRHNIEVDGALLGAEIKPHSSGFVFLHACACGRSRRLRDDPFDLETANITFNCFPNCHNLLPALQLPEVSNAGPIKPASWSLIRVGGARYYESAKGLLQSGFCSTEKLLLKWTILLEKLTKASNAAGVQERFVQEPKVVSVADEEIKEVGAPQSFPGEAHTGVVETQRKRLENISSLDKKISFGRGLPHFNMRRPFSEVVAGSVATDAAFPPLQQRKQPTAGSEKSVKQRVARSRGEENVQVNGEYQGSQKSEDVSSARESSHGVGGNGYTDGEPFLQIGSNVVPVSMNAGGKTKSNTGLKHVIVYFGFEHECPHGHRFLLTSEHLNELGSLYSLHEESHIHSSMKSLDRKAESLNFTKNSAHEKAHPHVSTSGNKARTSSRSNQTMANGSQHVDRLVPFSESGKEHNRSSTELTLSKSIEGLEERLEYATLDDGGHSFSLLNRNLPIYMNCPHCRISKSKKGHQQIKFASTVSQLQRIFLVTPPFPIVLATCPVVQFEASCLPPSIPDHERQSQFSIGCRVILPPDSFLILRLPFVYGVQLEDRSLHPLHHLEHQPELTAWISGGTILQIMSKGSSSDEEVQM</sequence>
<feature type="region of interest" description="Disordered" evidence="4">
    <location>
        <begin position="1032"/>
        <end position="1065"/>
    </location>
</feature>
<dbReference type="InterPro" id="IPR019354">
    <property type="entry name" value="SMG8-like"/>
</dbReference>
<feature type="compositionally biased region" description="Low complexity" evidence="4">
    <location>
        <begin position="16"/>
        <end position="45"/>
    </location>
</feature>
<evidence type="ECO:0000256" key="1">
    <source>
        <dbReference type="ARBA" id="ARBA00006443"/>
    </source>
</evidence>
<dbReference type="STRING" id="56857.A0A200R5I2"/>
<name>A0A200R5I2_MACCD</name>
<dbReference type="Pfam" id="PF10220">
    <property type="entry name" value="Smg8_Smg9"/>
    <property type="match status" value="3"/>
</dbReference>
<feature type="region of interest" description="Disordered" evidence="4">
    <location>
        <begin position="307"/>
        <end position="341"/>
    </location>
</feature>
<evidence type="ECO:0000256" key="2">
    <source>
        <dbReference type="ARBA" id="ARBA00023161"/>
    </source>
</evidence>
<comment type="caution">
    <text evidence="5">The sequence shown here is derived from an EMBL/GenBank/DDBJ whole genome shotgun (WGS) entry which is preliminary data.</text>
</comment>
<organism evidence="5 6">
    <name type="scientific">Macleaya cordata</name>
    <name type="common">Five-seeded plume-poppy</name>
    <name type="synonym">Bocconia cordata</name>
    <dbReference type="NCBI Taxonomy" id="56857"/>
    <lineage>
        <taxon>Eukaryota</taxon>
        <taxon>Viridiplantae</taxon>
        <taxon>Streptophyta</taxon>
        <taxon>Embryophyta</taxon>
        <taxon>Tracheophyta</taxon>
        <taxon>Spermatophyta</taxon>
        <taxon>Magnoliopsida</taxon>
        <taxon>Ranunculales</taxon>
        <taxon>Papaveraceae</taxon>
        <taxon>Papaveroideae</taxon>
        <taxon>Macleaya</taxon>
    </lineage>
</organism>
<dbReference type="InParanoid" id="A0A200R5I2"/>
<evidence type="ECO:0000256" key="3">
    <source>
        <dbReference type="ARBA" id="ARBA00029509"/>
    </source>
</evidence>
<dbReference type="AlphaFoldDB" id="A0A200R5I2"/>
<dbReference type="PANTHER" id="PTHR13091:SF0">
    <property type="entry name" value="NONSENSE-MEDIATED MRNA DECAY FACTOR SMG8"/>
    <property type="match status" value="1"/>
</dbReference>
<gene>
    <name evidence="5" type="ORF">BVC80_1835g365</name>
</gene>
<evidence type="ECO:0000313" key="6">
    <source>
        <dbReference type="Proteomes" id="UP000195402"/>
    </source>
</evidence>
<comment type="similarity">
    <text evidence="1">Belongs to the SMG8 family.</text>
</comment>
<evidence type="ECO:0000313" key="5">
    <source>
        <dbReference type="EMBL" id="OVA17961.1"/>
    </source>
</evidence>
<dbReference type="OMA" id="YLLRWTI"/>
<feature type="compositionally biased region" description="Polar residues" evidence="4">
    <location>
        <begin position="913"/>
        <end position="923"/>
    </location>
</feature>
<dbReference type="GO" id="GO:0000184">
    <property type="term" value="P:nuclear-transcribed mRNA catabolic process, nonsense-mediated decay"/>
    <property type="evidence" value="ECO:0007669"/>
    <property type="project" value="UniProtKB-KW"/>
</dbReference>
<feature type="region of interest" description="Disordered" evidence="4">
    <location>
        <begin position="883"/>
        <end position="945"/>
    </location>
</feature>
<dbReference type="OrthoDB" id="63589at2759"/>
<dbReference type="PANTHER" id="PTHR13091">
    <property type="entry name" value="AMPLIFIED IN BREAST CANCER 2-RELATED"/>
    <property type="match status" value="1"/>
</dbReference>
<keyword evidence="6" id="KW-1185">Reference proteome</keyword>
<proteinExistence type="inferred from homology"/>
<evidence type="ECO:0000256" key="4">
    <source>
        <dbReference type="SAM" id="MobiDB-lite"/>
    </source>
</evidence>
<protein>
    <recommendedName>
        <fullName evidence="3">Nonsense-mediated mRNA decay factor SMG8</fullName>
    </recommendedName>
</protein>
<accession>A0A200R5I2</accession>
<feature type="compositionally biased region" description="Basic and acidic residues" evidence="4">
    <location>
        <begin position="924"/>
        <end position="935"/>
    </location>
</feature>
<dbReference type="Proteomes" id="UP000195402">
    <property type="component" value="Unassembled WGS sequence"/>
</dbReference>
<feature type="region of interest" description="Disordered" evidence="4">
    <location>
        <begin position="233"/>
        <end position="267"/>
    </location>
</feature>
<feature type="compositionally biased region" description="Low complexity" evidence="4">
    <location>
        <begin position="319"/>
        <end position="336"/>
    </location>
</feature>
<feature type="region of interest" description="Disordered" evidence="4">
    <location>
        <begin position="1"/>
        <end position="45"/>
    </location>
</feature>
<feature type="compositionally biased region" description="Low complexity" evidence="4">
    <location>
        <begin position="235"/>
        <end position="259"/>
    </location>
</feature>
<dbReference type="EMBL" id="MVGT01000437">
    <property type="protein sequence ID" value="OVA17961.1"/>
    <property type="molecule type" value="Genomic_DNA"/>
</dbReference>
<reference evidence="5 6" key="1">
    <citation type="journal article" date="2017" name="Mol. Plant">
        <title>The Genome of Medicinal Plant Macleaya cordata Provides New Insights into Benzylisoquinoline Alkaloids Metabolism.</title>
        <authorList>
            <person name="Liu X."/>
            <person name="Liu Y."/>
            <person name="Huang P."/>
            <person name="Ma Y."/>
            <person name="Qing Z."/>
            <person name="Tang Q."/>
            <person name="Cao H."/>
            <person name="Cheng P."/>
            <person name="Zheng Y."/>
            <person name="Yuan Z."/>
            <person name="Zhou Y."/>
            <person name="Liu J."/>
            <person name="Tang Z."/>
            <person name="Zhuo Y."/>
            <person name="Zhang Y."/>
            <person name="Yu L."/>
            <person name="Huang J."/>
            <person name="Yang P."/>
            <person name="Peng Q."/>
            <person name="Zhang J."/>
            <person name="Jiang W."/>
            <person name="Zhang Z."/>
            <person name="Lin K."/>
            <person name="Ro D.K."/>
            <person name="Chen X."/>
            <person name="Xiong X."/>
            <person name="Shang Y."/>
            <person name="Huang S."/>
            <person name="Zeng J."/>
        </authorList>
    </citation>
    <scope>NUCLEOTIDE SEQUENCE [LARGE SCALE GENOMIC DNA]</scope>
    <source>
        <strain evidence="6">cv. BLH2017</strain>
        <tissue evidence="5">Root</tissue>
    </source>
</reference>
<feature type="compositionally biased region" description="Polar residues" evidence="4">
    <location>
        <begin position="1043"/>
        <end position="1065"/>
    </location>
</feature>